<organism evidence="2 3">
    <name type="scientific">Penicillium malachiteum</name>
    <dbReference type="NCBI Taxonomy" id="1324776"/>
    <lineage>
        <taxon>Eukaryota</taxon>
        <taxon>Fungi</taxon>
        <taxon>Dikarya</taxon>
        <taxon>Ascomycota</taxon>
        <taxon>Pezizomycotina</taxon>
        <taxon>Eurotiomycetes</taxon>
        <taxon>Eurotiomycetidae</taxon>
        <taxon>Eurotiales</taxon>
        <taxon>Aspergillaceae</taxon>
        <taxon>Penicillium</taxon>
    </lineage>
</organism>
<feature type="region of interest" description="Disordered" evidence="1">
    <location>
        <begin position="660"/>
        <end position="715"/>
    </location>
</feature>
<sequence length="835" mass="92108">MGRQAYLNRLALGRSPYEAPEMGAIDPSNPVRRVSQIHSDDYMQQYDSRGHPVNPESKTLGRELRRAKNDILSTMGIVVSGEDRNANASNEQQKINQIAAENDFGLVITTLDQIFVFFSTWWSSSLTGRILTFKHYTHAPLLDVIRSERGSTGVFGFYCAGIPAWAVSSTLAIARDNPLKRLFVTIRDYVLGLTGNGSLTLSIRASFGLLYSLARSSVLIFSVEAYMYSMLQTLSLVPSNTLPSLQLFIPFGEASLFRLPPLPRDFSIPSIGGFFIQLLTSPGVLTYVYAFHLRPELEERIYRLIRRQLPKPTLADELSIRVAFEENLVEWVVPTLGRRSEEETRRAKLTLMQDIKKEIISLRGWVFSLFGLLSSKTFNPQGPTPVDQERLETLRTSIESLQQELEAARVRRSRGLLGLDPDFIPDRPPEAPEEHDIAGISSFDLPPILESAETSGTELDLGLTQVLTNENRMSQSPGEMSNDFFSEMATAGRTSAPSNASRSQSQPSVAQQGDESRNQTSPPTSPRVRASLIHQSSDVITMQLELLGNRNRNPQNQAQVPRNPTLRPFARGHSALRPTSNLGDRRSIADFLEALILSQAQQQAAQQPSLEEPEDQSRVDAEASQPGGQEILTVESQPPPLRQEAVESHVPDVEAAALEEHAIPNVPNILPDGVEEPNDDDFSSLPPLMETSELDDIPPNPTLPPISQARQNLSSTDQPTIAHRVTLLSAHPVDSLASHLASVITTIILTPLESLYIRSLAHSFLAVRPSSAARVSDLHSVGLWFGGNTWADAFAYCGRVVLMKGMQAALRAGVWGFLVGSTMRIGRKFCGWGTL</sequence>
<comment type="caution">
    <text evidence="2">The sequence shown here is derived from an EMBL/GenBank/DDBJ whole genome shotgun (WGS) entry which is preliminary data.</text>
</comment>
<feature type="region of interest" description="Disordered" evidence="1">
    <location>
        <begin position="491"/>
        <end position="528"/>
    </location>
</feature>
<feature type="compositionally biased region" description="Acidic residues" evidence="1">
    <location>
        <begin position="673"/>
        <end position="682"/>
    </location>
</feature>
<dbReference type="AlphaFoldDB" id="A0AAD6HW87"/>
<keyword evidence="3" id="KW-1185">Reference proteome</keyword>
<evidence type="ECO:0000313" key="3">
    <source>
        <dbReference type="Proteomes" id="UP001215712"/>
    </source>
</evidence>
<feature type="region of interest" description="Disordered" evidence="1">
    <location>
        <begin position="550"/>
        <end position="582"/>
    </location>
</feature>
<accession>A0AAD6HW87</accession>
<dbReference type="EMBL" id="JAQJAN010000002">
    <property type="protein sequence ID" value="KAJ5738968.1"/>
    <property type="molecule type" value="Genomic_DNA"/>
</dbReference>
<feature type="compositionally biased region" description="Polar residues" evidence="1">
    <location>
        <begin position="492"/>
        <end position="522"/>
    </location>
</feature>
<evidence type="ECO:0000313" key="2">
    <source>
        <dbReference type="EMBL" id="KAJ5738968.1"/>
    </source>
</evidence>
<feature type="region of interest" description="Disordered" evidence="1">
    <location>
        <begin position="603"/>
        <end position="648"/>
    </location>
</feature>
<name>A0AAD6HW87_9EURO</name>
<reference evidence="2" key="1">
    <citation type="journal article" date="2023" name="IMA Fungus">
        <title>Comparative genomic study of the Penicillium genus elucidates a diverse pangenome and 15 lateral gene transfer events.</title>
        <authorList>
            <person name="Petersen C."/>
            <person name="Sorensen T."/>
            <person name="Nielsen M.R."/>
            <person name="Sondergaard T.E."/>
            <person name="Sorensen J.L."/>
            <person name="Fitzpatrick D.A."/>
            <person name="Frisvad J.C."/>
            <person name="Nielsen K.L."/>
        </authorList>
    </citation>
    <scope>NUCLEOTIDE SEQUENCE</scope>
    <source>
        <strain evidence="2">IBT 17514</strain>
    </source>
</reference>
<gene>
    <name evidence="2" type="ORF">N7493_002123</name>
</gene>
<evidence type="ECO:0000256" key="1">
    <source>
        <dbReference type="SAM" id="MobiDB-lite"/>
    </source>
</evidence>
<proteinExistence type="predicted"/>
<reference evidence="2" key="2">
    <citation type="submission" date="2023-01" db="EMBL/GenBank/DDBJ databases">
        <authorList>
            <person name="Petersen C."/>
        </authorList>
    </citation>
    <scope>NUCLEOTIDE SEQUENCE</scope>
    <source>
        <strain evidence="2">IBT 17514</strain>
    </source>
</reference>
<feature type="compositionally biased region" description="Polar residues" evidence="1">
    <location>
        <begin position="550"/>
        <end position="562"/>
    </location>
</feature>
<protein>
    <submittedName>
        <fullName evidence="2">Uncharacterized protein</fullName>
    </submittedName>
</protein>
<dbReference type="Proteomes" id="UP001215712">
    <property type="component" value="Unassembled WGS sequence"/>
</dbReference>